<feature type="non-terminal residue" evidence="1">
    <location>
        <position position="1"/>
    </location>
</feature>
<keyword evidence="1" id="KW-0548">Nucleotidyltransferase</keyword>
<organism evidence="1">
    <name type="scientific">Tanacetum cinerariifolium</name>
    <name type="common">Dalmatian daisy</name>
    <name type="synonym">Chrysanthemum cinerariifolium</name>
    <dbReference type="NCBI Taxonomy" id="118510"/>
    <lineage>
        <taxon>Eukaryota</taxon>
        <taxon>Viridiplantae</taxon>
        <taxon>Streptophyta</taxon>
        <taxon>Embryophyta</taxon>
        <taxon>Tracheophyta</taxon>
        <taxon>Spermatophyta</taxon>
        <taxon>Magnoliopsida</taxon>
        <taxon>eudicotyledons</taxon>
        <taxon>Gunneridae</taxon>
        <taxon>Pentapetalae</taxon>
        <taxon>asterids</taxon>
        <taxon>campanulids</taxon>
        <taxon>Asterales</taxon>
        <taxon>Asteraceae</taxon>
        <taxon>Asteroideae</taxon>
        <taxon>Anthemideae</taxon>
        <taxon>Anthemidinae</taxon>
        <taxon>Tanacetum</taxon>
    </lineage>
</organism>
<dbReference type="AlphaFoldDB" id="A0A699IP52"/>
<proteinExistence type="predicted"/>
<reference evidence="1" key="1">
    <citation type="journal article" date="2019" name="Sci. Rep.">
        <title>Draft genome of Tanacetum cinerariifolium, the natural source of mosquito coil.</title>
        <authorList>
            <person name="Yamashiro T."/>
            <person name="Shiraishi A."/>
            <person name="Satake H."/>
            <person name="Nakayama K."/>
        </authorList>
    </citation>
    <scope>NUCLEOTIDE SEQUENCE</scope>
</reference>
<sequence length="134" mass="15461">NDGKVNFGYVSDDMITMYDGTSNENGSKEEGMKGVKETERKYFLEAIAQNLMECDKALESNPTEIDENGVEVVVFDDVMVAKGSKRWDLTLCGFFVGYRMFVNELRYNLRRMWSKFVFKDIDDHNNGVFYEVSS</sequence>
<protein>
    <submittedName>
        <fullName evidence="1">RNA-directed DNA polymerase, eukaryota, reverse transcriptase zinc-binding domain protein</fullName>
    </submittedName>
</protein>
<comment type="caution">
    <text evidence="1">The sequence shown here is derived from an EMBL/GenBank/DDBJ whole genome shotgun (WGS) entry which is preliminary data.</text>
</comment>
<name>A0A699IP52_TANCI</name>
<dbReference type="EMBL" id="BKCJ010324145">
    <property type="protein sequence ID" value="GEZ79161.1"/>
    <property type="molecule type" value="Genomic_DNA"/>
</dbReference>
<keyword evidence="1" id="KW-0808">Transferase</keyword>
<accession>A0A699IP52</accession>
<keyword evidence="1" id="KW-0695">RNA-directed DNA polymerase</keyword>
<evidence type="ECO:0000313" key="1">
    <source>
        <dbReference type="EMBL" id="GEZ79161.1"/>
    </source>
</evidence>
<gene>
    <name evidence="1" type="ORF">Tci_551134</name>
</gene>
<dbReference type="GO" id="GO:0003964">
    <property type="term" value="F:RNA-directed DNA polymerase activity"/>
    <property type="evidence" value="ECO:0007669"/>
    <property type="project" value="UniProtKB-KW"/>
</dbReference>